<protein>
    <recommendedName>
        <fullName evidence="3">Cytochrome b5 heme-binding domain-containing protein</fullName>
    </recommendedName>
</protein>
<organism evidence="1 2">
    <name type="scientific">Paramecium sonneborni</name>
    <dbReference type="NCBI Taxonomy" id="65129"/>
    <lineage>
        <taxon>Eukaryota</taxon>
        <taxon>Sar</taxon>
        <taxon>Alveolata</taxon>
        <taxon>Ciliophora</taxon>
        <taxon>Intramacronucleata</taxon>
        <taxon>Oligohymenophorea</taxon>
        <taxon>Peniculida</taxon>
        <taxon>Parameciidae</taxon>
        <taxon>Paramecium</taxon>
    </lineage>
</organism>
<dbReference type="OrthoDB" id="260519at2759"/>
<gene>
    <name evidence="1" type="ORF">PSON_ATCC_30995.1.T1680091</name>
</gene>
<name>A0A8S1RHV7_9CILI</name>
<proteinExistence type="predicted"/>
<dbReference type="Proteomes" id="UP000692954">
    <property type="component" value="Unassembled WGS sequence"/>
</dbReference>
<reference evidence="1" key="1">
    <citation type="submission" date="2021-01" db="EMBL/GenBank/DDBJ databases">
        <authorList>
            <consortium name="Genoscope - CEA"/>
            <person name="William W."/>
        </authorList>
    </citation>
    <scope>NUCLEOTIDE SEQUENCE</scope>
</reference>
<sequence>MVYDVTTYLDKHPRGEEIQKNVQPKMLQNNSQNIIIQTIHNLYLNIDWQENQQMNHHLIIMLNYLNKENQEQEQIQIQIKNPYKKVTWEELECHRQTTLGLLQIMMFNIMEE</sequence>
<dbReference type="AlphaFoldDB" id="A0A8S1RHV7"/>
<dbReference type="EMBL" id="CAJJDN010000168">
    <property type="protein sequence ID" value="CAD8126590.1"/>
    <property type="molecule type" value="Genomic_DNA"/>
</dbReference>
<evidence type="ECO:0000313" key="2">
    <source>
        <dbReference type="Proteomes" id="UP000692954"/>
    </source>
</evidence>
<comment type="caution">
    <text evidence="1">The sequence shown here is derived from an EMBL/GenBank/DDBJ whole genome shotgun (WGS) entry which is preliminary data.</text>
</comment>
<evidence type="ECO:0000313" key="1">
    <source>
        <dbReference type="EMBL" id="CAD8126590.1"/>
    </source>
</evidence>
<accession>A0A8S1RHV7</accession>
<keyword evidence="2" id="KW-1185">Reference proteome</keyword>
<evidence type="ECO:0008006" key="3">
    <source>
        <dbReference type="Google" id="ProtNLM"/>
    </source>
</evidence>